<keyword evidence="3 7" id="KW-0808">Transferase</keyword>
<dbReference type="GO" id="GO:0003676">
    <property type="term" value="F:nucleic acid binding"/>
    <property type="evidence" value="ECO:0007669"/>
    <property type="project" value="InterPro"/>
</dbReference>
<gene>
    <name evidence="7" type="ORF">F8O05_02035</name>
</gene>
<feature type="domain" description="Methyltransferase small" evidence="5">
    <location>
        <begin position="169"/>
        <end position="266"/>
    </location>
</feature>
<reference evidence="7 8" key="1">
    <citation type="submission" date="2019-09" db="EMBL/GenBank/DDBJ databases">
        <title>Phylogeny of genus Pseudoclavibacter and closely related genus.</title>
        <authorList>
            <person name="Li Y."/>
        </authorList>
    </citation>
    <scope>NUCLEOTIDE SEQUENCE [LARGE SCALE GENOMIC DNA]</scope>
    <source>
        <strain evidence="7 8">KCTC 13959</strain>
    </source>
</reference>
<comment type="similarity">
    <text evidence="1">Belongs to the eukaryotic/archaeal PrmC-related family.</text>
</comment>
<dbReference type="SUPFAM" id="SSF53335">
    <property type="entry name" value="S-adenosyl-L-methionine-dependent methyltransferases"/>
    <property type="match status" value="1"/>
</dbReference>
<keyword evidence="8" id="KW-1185">Reference proteome</keyword>
<dbReference type="CDD" id="cd02440">
    <property type="entry name" value="AdoMet_MTases"/>
    <property type="match status" value="1"/>
</dbReference>
<evidence type="ECO:0000256" key="1">
    <source>
        <dbReference type="ARBA" id="ARBA00006149"/>
    </source>
</evidence>
<evidence type="ECO:0000259" key="5">
    <source>
        <dbReference type="Pfam" id="PF05175"/>
    </source>
</evidence>
<dbReference type="GO" id="GO:0035657">
    <property type="term" value="C:eRF1 methyltransferase complex"/>
    <property type="evidence" value="ECO:0007669"/>
    <property type="project" value="TreeGrafter"/>
</dbReference>
<sequence>MDIVNFDDPRDAPDSSDAARLERIRAALQRADYTVDGVERLLGSGAADALHRDLLAPAQFALDAREATGVGSDTAHPDNQLAALIRVYLLAEPVEAGMLPAVDDQVAAGLLDPRDQDGLVAARVDIRPYAIAEGETTLDLWVASDLGGLQVPEDQPLRRDHVVGIGPATANLAQLTPRGEVSRALDLGVGMGVQTLHLLRHVEFVVATDISDRALSFARFNLLINAEALELDPANLEARVSLRKGDLLEPVAGEQFDLVVSNPPFVITPRREGEDASEQYTYRDGGRPGDSLVEGLVRGLGDILAEDGIAVMLGNWEIHEQDANWHSRLETWPSTGTDLWVVQREQATPIEYADMWLKDAAENRELESWRVQFGRYLRDFESRSVEAIGMGMLFLHRAPEGATPVRRFETLEHQLEQPLGARIRDAFTADDWLRERENDDLVDETFVVAGDVTEERWTIPGDADPSAMLLRQGGGFRRTFPETTELASFVSVSDGDLTGRQILTAIAALLEVDQDALNESVLRDVRDLVSLGFLVPRWM</sequence>
<dbReference type="InterPro" id="IPR002052">
    <property type="entry name" value="DNA_methylase_N6_adenine_CS"/>
</dbReference>
<dbReference type="Pfam" id="PF05175">
    <property type="entry name" value="MTS"/>
    <property type="match status" value="1"/>
</dbReference>
<dbReference type="InterPro" id="IPR055487">
    <property type="entry name" value="DUF7059"/>
</dbReference>
<dbReference type="AlphaFoldDB" id="A0A7J5BFL9"/>
<dbReference type="PANTHER" id="PTHR45875">
    <property type="entry name" value="METHYLTRANSFERASE N6AMT1"/>
    <property type="match status" value="1"/>
</dbReference>
<dbReference type="PROSITE" id="PS00092">
    <property type="entry name" value="N6_MTASE"/>
    <property type="match status" value="1"/>
</dbReference>
<evidence type="ECO:0000256" key="2">
    <source>
        <dbReference type="ARBA" id="ARBA00022603"/>
    </source>
</evidence>
<dbReference type="Proteomes" id="UP000433493">
    <property type="component" value="Unassembled WGS sequence"/>
</dbReference>
<feature type="domain" description="DUF7059" evidence="6">
    <location>
        <begin position="30"/>
        <end position="121"/>
    </location>
</feature>
<dbReference type="InterPro" id="IPR029063">
    <property type="entry name" value="SAM-dependent_MTases_sf"/>
</dbReference>
<evidence type="ECO:0000259" key="6">
    <source>
        <dbReference type="Pfam" id="PF23186"/>
    </source>
</evidence>
<accession>A0A7J5BFL9</accession>
<dbReference type="EMBL" id="WBKB01000001">
    <property type="protein sequence ID" value="KAB1645057.1"/>
    <property type="molecule type" value="Genomic_DNA"/>
</dbReference>
<comment type="caution">
    <text evidence="7">The sequence shown here is derived from an EMBL/GenBank/DDBJ whole genome shotgun (WGS) entry which is preliminary data.</text>
</comment>
<keyword evidence="2 7" id="KW-0489">Methyltransferase</keyword>
<dbReference type="GO" id="GO:0008170">
    <property type="term" value="F:N-methyltransferase activity"/>
    <property type="evidence" value="ECO:0007669"/>
    <property type="project" value="UniProtKB-ARBA"/>
</dbReference>
<dbReference type="InterPro" id="IPR052190">
    <property type="entry name" value="Euk-Arch_PrmC-MTase"/>
</dbReference>
<dbReference type="GO" id="GO:0008276">
    <property type="term" value="F:protein methyltransferase activity"/>
    <property type="evidence" value="ECO:0007669"/>
    <property type="project" value="TreeGrafter"/>
</dbReference>
<dbReference type="GO" id="GO:0032259">
    <property type="term" value="P:methylation"/>
    <property type="evidence" value="ECO:0007669"/>
    <property type="project" value="UniProtKB-KW"/>
</dbReference>
<dbReference type="OrthoDB" id="129465at2"/>
<dbReference type="PANTHER" id="PTHR45875:SF1">
    <property type="entry name" value="METHYLTRANSFERASE N6AMT1"/>
    <property type="match status" value="1"/>
</dbReference>
<evidence type="ECO:0000313" key="8">
    <source>
        <dbReference type="Proteomes" id="UP000433493"/>
    </source>
</evidence>
<evidence type="ECO:0000256" key="3">
    <source>
        <dbReference type="ARBA" id="ARBA00022679"/>
    </source>
</evidence>
<dbReference type="Gene3D" id="3.40.50.150">
    <property type="entry name" value="Vaccinia Virus protein VP39"/>
    <property type="match status" value="1"/>
</dbReference>
<dbReference type="InterPro" id="IPR007848">
    <property type="entry name" value="Small_mtfrase_dom"/>
</dbReference>
<evidence type="ECO:0000256" key="4">
    <source>
        <dbReference type="ARBA" id="ARBA00022691"/>
    </source>
</evidence>
<dbReference type="Pfam" id="PF23186">
    <property type="entry name" value="DUF7059"/>
    <property type="match status" value="1"/>
</dbReference>
<protein>
    <submittedName>
        <fullName evidence="7">Methyltransferase</fullName>
    </submittedName>
</protein>
<proteinExistence type="inferred from homology"/>
<evidence type="ECO:0000313" key="7">
    <source>
        <dbReference type="EMBL" id="KAB1645057.1"/>
    </source>
</evidence>
<dbReference type="GO" id="GO:0008757">
    <property type="term" value="F:S-adenosylmethionine-dependent methyltransferase activity"/>
    <property type="evidence" value="ECO:0007669"/>
    <property type="project" value="TreeGrafter"/>
</dbReference>
<keyword evidence="4" id="KW-0949">S-adenosyl-L-methionine</keyword>
<name>A0A7J5BFL9_9MICO</name>
<organism evidence="7 8">
    <name type="scientific">Gulosibacter chungangensis</name>
    <dbReference type="NCBI Taxonomy" id="979746"/>
    <lineage>
        <taxon>Bacteria</taxon>
        <taxon>Bacillati</taxon>
        <taxon>Actinomycetota</taxon>
        <taxon>Actinomycetes</taxon>
        <taxon>Micrococcales</taxon>
        <taxon>Microbacteriaceae</taxon>
        <taxon>Gulosibacter</taxon>
    </lineage>
</organism>